<organism evidence="1 2">
    <name type="scientific">Colletotrichum abscissum</name>
    <dbReference type="NCBI Taxonomy" id="1671311"/>
    <lineage>
        <taxon>Eukaryota</taxon>
        <taxon>Fungi</taxon>
        <taxon>Dikarya</taxon>
        <taxon>Ascomycota</taxon>
        <taxon>Pezizomycotina</taxon>
        <taxon>Sordariomycetes</taxon>
        <taxon>Hypocreomycetidae</taxon>
        <taxon>Glomerellales</taxon>
        <taxon>Glomerellaceae</taxon>
        <taxon>Colletotrichum</taxon>
        <taxon>Colletotrichum acutatum species complex</taxon>
    </lineage>
</organism>
<sequence length="55" mass="6443">MSKDDISPDDFVSGKTIHNYFDSFARDHNLLPRLRLRTRSQMAQRQLLEARNPLA</sequence>
<dbReference type="AlphaFoldDB" id="A0A9P9XEQ3"/>
<comment type="caution">
    <text evidence="1">The sequence shown here is derived from an EMBL/GenBank/DDBJ whole genome shotgun (WGS) entry which is preliminary data.</text>
</comment>
<gene>
    <name evidence="1" type="ORF">CABS02_08075</name>
</gene>
<dbReference type="OrthoDB" id="2915840at2759"/>
<reference evidence="1" key="1">
    <citation type="submission" date="2019-01" db="EMBL/GenBank/DDBJ databases">
        <title>Colletotrichum abscissum LGMF1257.</title>
        <authorList>
            <person name="Baroncelli R."/>
        </authorList>
    </citation>
    <scope>NUCLEOTIDE SEQUENCE</scope>
    <source>
        <strain evidence="1">Ca142</strain>
    </source>
</reference>
<dbReference type="Proteomes" id="UP001056436">
    <property type="component" value="Unassembled WGS sequence"/>
</dbReference>
<proteinExistence type="predicted"/>
<evidence type="ECO:0000313" key="2">
    <source>
        <dbReference type="Proteomes" id="UP001056436"/>
    </source>
</evidence>
<keyword evidence="2" id="KW-1185">Reference proteome</keyword>
<protein>
    <submittedName>
        <fullName evidence="1">Cofactor FMO1 enzyme is FAD</fullName>
    </submittedName>
</protein>
<dbReference type="EMBL" id="SDAQ01000046">
    <property type="protein sequence ID" value="KAI3549247.1"/>
    <property type="molecule type" value="Genomic_DNA"/>
</dbReference>
<accession>A0A9P9XEQ3</accession>
<evidence type="ECO:0000313" key="1">
    <source>
        <dbReference type="EMBL" id="KAI3549247.1"/>
    </source>
</evidence>
<name>A0A9P9XEQ3_9PEZI</name>